<gene>
    <name evidence="1" type="ORF">AG1IA_02939</name>
</gene>
<organism evidence="1 2">
    <name type="scientific">Thanatephorus cucumeris (strain AG1-IA)</name>
    <name type="common">Rice sheath blight fungus</name>
    <name type="synonym">Rhizoctonia solani</name>
    <dbReference type="NCBI Taxonomy" id="983506"/>
    <lineage>
        <taxon>Eukaryota</taxon>
        <taxon>Fungi</taxon>
        <taxon>Dikarya</taxon>
        <taxon>Basidiomycota</taxon>
        <taxon>Agaricomycotina</taxon>
        <taxon>Agaricomycetes</taxon>
        <taxon>Cantharellales</taxon>
        <taxon>Ceratobasidiaceae</taxon>
        <taxon>Rhizoctonia</taxon>
        <taxon>Rhizoctonia solani AG-1</taxon>
    </lineage>
</organism>
<evidence type="ECO:0000313" key="2">
    <source>
        <dbReference type="Proteomes" id="UP000011668"/>
    </source>
</evidence>
<name>L8X328_THACA</name>
<proteinExistence type="predicted"/>
<accession>L8X328</accession>
<dbReference type="Proteomes" id="UP000011668">
    <property type="component" value="Unassembled WGS sequence"/>
</dbReference>
<reference evidence="1 2" key="1">
    <citation type="journal article" date="2013" name="Nat. Commun.">
        <title>The evolution and pathogenic mechanisms of the rice sheath blight pathogen.</title>
        <authorList>
            <person name="Zheng A."/>
            <person name="Lin R."/>
            <person name="Xu L."/>
            <person name="Qin P."/>
            <person name="Tang C."/>
            <person name="Ai P."/>
            <person name="Zhang D."/>
            <person name="Liu Y."/>
            <person name="Sun Z."/>
            <person name="Feng H."/>
            <person name="Wang Y."/>
            <person name="Chen Y."/>
            <person name="Liang X."/>
            <person name="Fu R."/>
            <person name="Li Q."/>
            <person name="Zhang J."/>
            <person name="Yu X."/>
            <person name="Xie Z."/>
            <person name="Ding L."/>
            <person name="Guan P."/>
            <person name="Tang J."/>
            <person name="Liang Y."/>
            <person name="Wang S."/>
            <person name="Deng Q."/>
            <person name="Li S."/>
            <person name="Zhu J."/>
            <person name="Wang L."/>
            <person name="Liu H."/>
            <person name="Li P."/>
        </authorList>
    </citation>
    <scope>NUCLEOTIDE SEQUENCE [LARGE SCALE GENOMIC DNA]</scope>
    <source>
        <strain evidence="2">AG-1 IA</strain>
    </source>
</reference>
<keyword evidence="2" id="KW-1185">Reference proteome</keyword>
<protein>
    <submittedName>
        <fullName evidence="1">Uncharacterized protein</fullName>
    </submittedName>
</protein>
<comment type="caution">
    <text evidence="1">The sequence shown here is derived from an EMBL/GenBank/DDBJ whole genome shotgun (WGS) entry which is preliminary data.</text>
</comment>
<sequence length="171" mass="18895">MKKPCTSRTCRENMSLGVVGWTLLKVFSLRGSSRFPPVRSGITMGRFVDHRVGQGIINYVVGTFITQYRRGNTIMDGDKSRIDILGGRFNFSFLRASRAKVGSRLDLDIPNFYFTGMMVAISGLKLGCRHRAIPSALGMQFGEGVDLLLIMPVTKLGFYLKGNMGHAIPEG</sequence>
<dbReference type="HOGENOM" id="CLU_1563938_0_0_1"/>
<dbReference type="AlphaFoldDB" id="L8X328"/>
<dbReference type="EMBL" id="AFRT01000627">
    <property type="protein sequence ID" value="ELU43034.1"/>
    <property type="molecule type" value="Genomic_DNA"/>
</dbReference>
<evidence type="ECO:0000313" key="1">
    <source>
        <dbReference type="EMBL" id="ELU43034.1"/>
    </source>
</evidence>